<evidence type="ECO:0000313" key="2">
    <source>
        <dbReference type="EMBL" id="MBA0605787.1"/>
    </source>
</evidence>
<feature type="region of interest" description="Disordered" evidence="1">
    <location>
        <begin position="34"/>
        <end position="66"/>
    </location>
</feature>
<organism evidence="2 3">
    <name type="scientific">Gossypium davidsonii</name>
    <name type="common">Davidson's cotton</name>
    <name type="synonym">Gossypium klotzschianum subsp. davidsonii</name>
    <dbReference type="NCBI Taxonomy" id="34287"/>
    <lineage>
        <taxon>Eukaryota</taxon>
        <taxon>Viridiplantae</taxon>
        <taxon>Streptophyta</taxon>
        <taxon>Embryophyta</taxon>
        <taxon>Tracheophyta</taxon>
        <taxon>Spermatophyta</taxon>
        <taxon>Magnoliopsida</taxon>
        <taxon>eudicotyledons</taxon>
        <taxon>Gunneridae</taxon>
        <taxon>Pentapetalae</taxon>
        <taxon>rosids</taxon>
        <taxon>malvids</taxon>
        <taxon>Malvales</taxon>
        <taxon>Malvaceae</taxon>
        <taxon>Malvoideae</taxon>
        <taxon>Gossypium</taxon>
    </lineage>
</organism>
<comment type="caution">
    <text evidence="2">The sequence shown here is derived from an EMBL/GenBank/DDBJ whole genome shotgun (WGS) entry which is preliminary data.</text>
</comment>
<keyword evidence="3" id="KW-1185">Reference proteome</keyword>
<dbReference type="Proteomes" id="UP000593561">
    <property type="component" value="Unassembled WGS sequence"/>
</dbReference>
<evidence type="ECO:0000256" key="1">
    <source>
        <dbReference type="SAM" id="MobiDB-lite"/>
    </source>
</evidence>
<evidence type="ECO:0000313" key="3">
    <source>
        <dbReference type="Proteomes" id="UP000593561"/>
    </source>
</evidence>
<name>A0A7J8QW21_GOSDV</name>
<feature type="compositionally biased region" description="Basic and acidic residues" evidence="1">
    <location>
        <begin position="40"/>
        <end position="66"/>
    </location>
</feature>
<proteinExistence type="predicted"/>
<reference evidence="2 3" key="1">
    <citation type="journal article" date="2019" name="Genome Biol. Evol.">
        <title>Insights into the evolution of the New World diploid cottons (Gossypium, subgenus Houzingenia) based on genome sequencing.</title>
        <authorList>
            <person name="Grover C.E."/>
            <person name="Arick M.A. 2nd"/>
            <person name="Thrash A."/>
            <person name="Conover J.L."/>
            <person name="Sanders W.S."/>
            <person name="Peterson D.G."/>
            <person name="Frelichowski J.E."/>
            <person name="Scheffler J.A."/>
            <person name="Scheffler B.E."/>
            <person name="Wendel J.F."/>
        </authorList>
    </citation>
    <scope>NUCLEOTIDE SEQUENCE [LARGE SCALE GENOMIC DNA]</scope>
    <source>
        <strain evidence="2">27</strain>
        <tissue evidence="2">Leaf</tissue>
    </source>
</reference>
<protein>
    <submittedName>
        <fullName evidence="2">Uncharacterized protein</fullName>
    </submittedName>
</protein>
<accession>A0A7J8QW21</accession>
<dbReference type="EMBL" id="JABFAC010000001">
    <property type="protein sequence ID" value="MBA0605787.1"/>
    <property type="molecule type" value="Genomic_DNA"/>
</dbReference>
<gene>
    <name evidence="2" type="ORF">Godav_018325</name>
</gene>
<sequence length="66" mass="7810">MDTSEYEALCQWLKGWDFLSPSCDGTLQKRGDTFGPIQTHHGEERKEVKKEVTVKRKNEIRQKMKR</sequence>
<dbReference type="AlphaFoldDB" id="A0A7J8QW21"/>